<feature type="transmembrane region" description="Helical" evidence="7">
    <location>
        <begin position="29"/>
        <end position="50"/>
    </location>
</feature>
<keyword evidence="6" id="KW-0411">Iron-sulfur</keyword>
<dbReference type="PANTHER" id="PTHR30176">
    <property type="entry name" value="FERREDOXIN-TYPE PROTEIN NAPH"/>
    <property type="match status" value="1"/>
</dbReference>
<protein>
    <submittedName>
        <fullName evidence="9">4Fe-4S binding protein</fullName>
    </submittedName>
</protein>
<feature type="transmembrane region" description="Helical" evidence="7">
    <location>
        <begin position="6"/>
        <end position="22"/>
    </location>
</feature>
<keyword evidence="5" id="KW-0408">Iron</keyword>
<evidence type="ECO:0000256" key="7">
    <source>
        <dbReference type="SAM" id="Phobius"/>
    </source>
</evidence>
<keyword evidence="7" id="KW-1133">Transmembrane helix</keyword>
<dbReference type="Proteomes" id="UP001594351">
    <property type="component" value="Unassembled WGS sequence"/>
</dbReference>
<proteinExistence type="predicted"/>
<dbReference type="PROSITE" id="PS00198">
    <property type="entry name" value="4FE4S_FER_1"/>
    <property type="match status" value="1"/>
</dbReference>
<evidence type="ECO:0000256" key="2">
    <source>
        <dbReference type="ARBA" id="ARBA00022485"/>
    </source>
</evidence>
<keyword evidence="10" id="KW-1185">Reference proteome</keyword>
<feature type="transmembrane region" description="Helical" evidence="7">
    <location>
        <begin position="180"/>
        <end position="201"/>
    </location>
</feature>
<evidence type="ECO:0000256" key="3">
    <source>
        <dbReference type="ARBA" id="ARBA00022723"/>
    </source>
</evidence>
<reference evidence="9 10" key="1">
    <citation type="submission" date="2024-09" db="EMBL/GenBank/DDBJ databases">
        <title>Laminarin stimulates single cell rates of sulfate reduction while oxygen inhibits transcriptomic activity in coastal marine sediment.</title>
        <authorList>
            <person name="Lindsay M."/>
            <person name="Orcutt B."/>
            <person name="Emerson D."/>
            <person name="Stepanauskas R."/>
            <person name="D'Angelo T."/>
        </authorList>
    </citation>
    <scope>NUCLEOTIDE SEQUENCE [LARGE SCALE GENOMIC DNA]</scope>
    <source>
        <strain evidence="9">SAG AM-311-K15</strain>
    </source>
</reference>
<gene>
    <name evidence="9" type="ORF">ACFL27_22880</name>
</gene>
<comment type="caution">
    <text evidence="9">The sequence shown here is derived from an EMBL/GenBank/DDBJ whole genome shotgun (WGS) entry which is preliminary data.</text>
</comment>
<dbReference type="SUPFAM" id="SSF54862">
    <property type="entry name" value="4Fe-4S ferredoxins"/>
    <property type="match status" value="1"/>
</dbReference>
<keyword evidence="2" id="KW-0004">4Fe-4S</keyword>
<keyword evidence="4" id="KW-0249">Electron transport</keyword>
<feature type="transmembrane region" description="Helical" evidence="7">
    <location>
        <begin position="88"/>
        <end position="107"/>
    </location>
</feature>
<evidence type="ECO:0000313" key="9">
    <source>
        <dbReference type="EMBL" id="MFC1853053.1"/>
    </source>
</evidence>
<dbReference type="InterPro" id="IPR017896">
    <property type="entry name" value="4Fe4S_Fe-S-bd"/>
</dbReference>
<feature type="transmembrane region" description="Helical" evidence="7">
    <location>
        <begin position="147"/>
        <end position="168"/>
    </location>
</feature>
<sequence>MKELKIPIIIFLIFIGIGFWRWSASGNTFYLLNFGYIGSAILVGGILSAVLKNKQKIHARRLTQFLIGAYMLGFLGLIAHENMQIEGFFFYFFSGIFGGATLHYIIAKIVGPVYFGRAWCGWACWTAMVLDYLPWKICKSERMNRAGLIRYIHFFFSFALVSYLFYVIGFDAKEYKQVEIAWLLTGNAVYYILAIVLAFGFRDNRAFCKYVCPVPVTQKLTSGLAILKQEIDPEKCIECKICEEHCPMNIKLLSYAEKNQRVLSTECILCSTCDYVCEQDAIQTTSKFDNPFHR</sequence>
<name>A0ABV6Z3N9_UNCC1</name>
<evidence type="ECO:0000256" key="1">
    <source>
        <dbReference type="ARBA" id="ARBA00022448"/>
    </source>
</evidence>
<organism evidence="9 10">
    <name type="scientific">candidate division CSSED10-310 bacterium</name>
    <dbReference type="NCBI Taxonomy" id="2855610"/>
    <lineage>
        <taxon>Bacteria</taxon>
        <taxon>Bacteria division CSSED10-310</taxon>
    </lineage>
</organism>
<evidence type="ECO:0000256" key="5">
    <source>
        <dbReference type="ARBA" id="ARBA00023004"/>
    </source>
</evidence>
<dbReference type="InterPro" id="IPR051684">
    <property type="entry name" value="Electron_Trans/Redox"/>
</dbReference>
<evidence type="ECO:0000259" key="8">
    <source>
        <dbReference type="PROSITE" id="PS51379"/>
    </source>
</evidence>
<keyword evidence="3" id="KW-0479">Metal-binding</keyword>
<keyword evidence="7" id="KW-0472">Membrane</keyword>
<dbReference type="Pfam" id="PF13237">
    <property type="entry name" value="Fer4_10"/>
    <property type="match status" value="1"/>
</dbReference>
<dbReference type="Pfam" id="PF12801">
    <property type="entry name" value="Fer4_5"/>
    <property type="match status" value="2"/>
</dbReference>
<keyword evidence="1" id="KW-0813">Transport</keyword>
<accession>A0ABV6Z3N9</accession>
<evidence type="ECO:0000256" key="4">
    <source>
        <dbReference type="ARBA" id="ARBA00022982"/>
    </source>
</evidence>
<feature type="domain" description="4Fe-4S ferredoxin-type" evidence="8">
    <location>
        <begin position="227"/>
        <end position="258"/>
    </location>
</feature>
<feature type="domain" description="4Fe-4S ferredoxin-type" evidence="8">
    <location>
        <begin position="259"/>
        <end position="287"/>
    </location>
</feature>
<dbReference type="PROSITE" id="PS51379">
    <property type="entry name" value="4FE4S_FER_2"/>
    <property type="match status" value="2"/>
</dbReference>
<evidence type="ECO:0000256" key="6">
    <source>
        <dbReference type="ARBA" id="ARBA00023014"/>
    </source>
</evidence>
<feature type="transmembrane region" description="Helical" evidence="7">
    <location>
        <begin position="62"/>
        <end position="79"/>
    </location>
</feature>
<dbReference type="PANTHER" id="PTHR30176:SF3">
    <property type="entry name" value="FERREDOXIN-TYPE PROTEIN NAPH"/>
    <property type="match status" value="1"/>
</dbReference>
<keyword evidence="7" id="KW-0812">Transmembrane</keyword>
<dbReference type="InterPro" id="IPR017900">
    <property type="entry name" value="4Fe4S_Fe_S_CS"/>
</dbReference>
<dbReference type="Gene3D" id="3.30.70.20">
    <property type="match status" value="1"/>
</dbReference>
<dbReference type="EMBL" id="JBHPBY010000412">
    <property type="protein sequence ID" value="MFC1853053.1"/>
    <property type="molecule type" value="Genomic_DNA"/>
</dbReference>
<evidence type="ECO:0000313" key="10">
    <source>
        <dbReference type="Proteomes" id="UP001594351"/>
    </source>
</evidence>